<name>A0ABR8BEV8_9NOSO</name>
<organism evidence="2 3">
    <name type="scientific">Nostoc parmelioides FACHB-3921</name>
    <dbReference type="NCBI Taxonomy" id="2692909"/>
    <lineage>
        <taxon>Bacteria</taxon>
        <taxon>Bacillati</taxon>
        <taxon>Cyanobacteriota</taxon>
        <taxon>Cyanophyceae</taxon>
        <taxon>Nostocales</taxon>
        <taxon>Nostocaceae</taxon>
        <taxon>Nostoc</taxon>
    </lineage>
</organism>
<dbReference type="RefSeq" id="WP_206757602.1">
    <property type="nucleotide sequence ID" value="NZ_JACJQL010000010.1"/>
</dbReference>
<comment type="caution">
    <text evidence="2">The sequence shown here is derived from an EMBL/GenBank/DDBJ whole genome shotgun (WGS) entry which is preliminary data.</text>
</comment>
<protein>
    <submittedName>
        <fullName evidence="2">Uncharacterized protein</fullName>
    </submittedName>
</protein>
<sequence length="371" mass="43860">MDNFPFSVNSYSISYGLSKLGQILLPLCGYIISQELIFRKNIHHHTQSLNYQTMILEKRFERVLGFMTWKIGCDLGFFLVSNYQGGWLRAFTFAGLIPYTIIQYFIYRLIYEKIFLGRILKLYIEKETLNLLVKRIHPIKKILSKYLHQELNTTSDAIPIPKLILKPFIDYASIVISWSFYTMGILFFQSGEINFSPFIYFPFGLMLSFYLGESFAYILGFNLSELIYLYLLSIENQLIILSEKFKVISIRLGRYDRNLYKFPSYWRELQYILNWRMRLFLDKYNLNARWAFSSVGGVIFTTLVTAIFVDVVTNFIENLYILFFQFAGQMNEIQVQQMLPINSNPQELPDFQNFINEFSKKIVNLNNEETL</sequence>
<dbReference type="EMBL" id="JACJQL010000010">
    <property type="protein sequence ID" value="MBD2251483.1"/>
    <property type="molecule type" value="Genomic_DNA"/>
</dbReference>
<feature type="transmembrane region" description="Helical" evidence="1">
    <location>
        <begin position="199"/>
        <end position="219"/>
    </location>
</feature>
<keyword evidence="1" id="KW-1133">Transmembrane helix</keyword>
<gene>
    <name evidence="2" type="ORF">H6G14_09190</name>
</gene>
<keyword evidence="1" id="KW-0812">Transmembrane</keyword>
<proteinExistence type="predicted"/>
<keyword evidence="3" id="KW-1185">Reference proteome</keyword>
<reference evidence="2 3" key="1">
    <citation type="journal article" date="2020" name="ISME J.">
        <title>Comparative genomics reveals insights into cyanobacterial evolution and habitat adaptation.</title>
        <authorList>
            <person name="Chen M.Y."/>
            <person name="Teng W.K."/>
            <person name="Zhao L."/>
            <person name="Hu C.X."/>
            <person name="Zhou Y.K."/>
            <person name="Han B.P."/>
            <person name="Song L.R."/>
            <person name="Shu W.S."/>
        </authorList>
    </citation>
    <scope>NUCLEOTIDE SEQUENCE [LARGE SCALE GENOMIC DNA]</scope>
    <source>
        <strain evidence="2 3">FACHB-3921</strain>
    </source>
</reference>
<keyword evidence="1" id="KW-0472">Membrane</keyword>
<feature type="transmembrane region" description="Helical" evidence="1">
    <location>
        <begin position="86"/>
        <end position="107"/>
    </location>
</feature>
<evidence type="ECO:0000256" key="1">
    <source>
        <dbReference type="SAM" id="Phobius"/>
    </source>
</evidence>
<evidence type="ECO:0000313" key="3">
    <source>
        <dbReference type="Proteomes" id="UP000621307"/>
    </source>
</evidence>
<evidence type="ECO:0000313" key="2">
    <source>
        <dbReference type="EMBL" id="MBD2251483.1"/>
    </source>
</evidence>
<feature type="transmembrane region" description="Helical" evidence="1">
    <location>
        <begin position="286"/>
        <end position="309"/>
    </location>
</feature>
<accession>A0ABR8BEV8</accession>
<feature type="transmembrane region" description="Helical" evidence="1">
    <location>
        <begin position="168"/>
        <end position="187"/>
    </location>
</feature>
<dbReference type="Proteomes" id="UP000621307">
    <property type="component" value="Unassembled WGS sequence"/>
</dbReference>